<dbReference type="KEGG" id="cau:Caur_3854"/>
<dbReference type="SMART" id="SM00862">
    <property type="entry name" value="Trans_reg_C"/>
    <property type="match status" value="1"/>
</dbReference>
<dbReference type="InterPro" id="IPR001789">
    <property type="entry name" value="Sig_transdc_resp-reg_receiver"/>
</dbReference>
<evidence type="ECO:0000256" key="7">
    <source>
        <dbReference type="PROSITE-ProRule" id="PRU01091"/>
    </source>
</evidence>
<dbReference type="PROSITE" id="PS50110">
    <property type="entry name" value="RESPONSE_REGULATORY"/>
    <property type="match status" value="1"/>
</dbReference>
<dbReference type="eggNOG" id="COG0745">
    <property type="taxonomic scope" value="Bacteria"/>
</dbReference>
<dbReference type="GO" id="GO:0006355">
    <property type="term" value="P:regulation of DNA-templated transcription"/>
    <property type="evidence" value="ECO:0000318"/>
    <property type="project" value="GO_Central"/>
</dbReference>
<dbReference type="RefSeq" id="WP_012259684.1">
    <property type="nucleotide sequence ID" value="NC_010175.1"/>
</dbReference>
<evidence type="ECO:0000256" key="5">
    <source>
        <dbReference type="ARBA" id="ARBA00023163"/>
    </source>
</evidence>
<dbReference type="PROSITE" id="PS51755">
    <property type="entry name" value="OMPR_PHOB"/>
    <property type="match status" value="1"/>
</dbReference>
<keyword evidence="3" id="KW-0805">Transcription regulation</keyword>
<dbReference type="PANTHER" id="PTHR48111:SF4">
    <property type="entry name" value="DNA-BINDING DUAL TRANSCRIPTIONAL REGULATOR OMPR"/>
    <property type="match status" value="1"/>
</dbReference>
<keyword evidence="1 6" id="KW-0597">Phosphoprotein</keyword>
<evidence type="ECO:0000259" key="8">
    <source>
        <dbReference type="PROSITE" id="PS50110"/>
    </source>
</evidence>
<evidence type="ECO:0000256" key="6">
    <source>
        <dbReference type="PROSITE-ProRule" id="PRU00169"/>
    </source>
</evidence>
<dbReference type="InterPro" id="IPR039420">
    <property type="entry name" value="WalR-like"/>
</dbReference>
<feature type="domain" description="Response regulatory" evidence="8">
    <location>
        <begin position="4"/>
        <end position="117"/>
    </location>
</feature>
<evidence type="ECO:0000256" key="4">
    <source>
        <dbReference type="ARBA" id="ARBA00023125"/>
    </source>
</evidence>
<feature type="DNA-binding region" description="OmpR/PhoB-type" evidence="7">
    <location>
        <begin position="129"/>
        <end position="228"/>
    </location>
</feature>
<gene>
    <name evidence="10" type="ordered locus">Caur_3854</name>
</gene>
<dbReference type="Pfam" id="PF00072">
    <property type="entry name" value="Response_reg"/>
    <property type="match status" value="1"/>
</dbReference>
<keyword evidence="4 7" id="KW-0238">DNA-binding</keyword>
<keyword evidence="5" id="KW-0804">Transcription</keyword>
<sequence length="230" mass="26248">MRQTILIIDDHLNVRTMIADYLQEIGYRVVTASDGAEGLIIARRVRPDLVLLDIMMPKLDGFGFLQAYRREHQAPVILLTARIDETDKVVGLELGADDYVTKPFSLKELVARIRAVLRRTAAARQPNEEQPLRIGNLELNRATRMVTVDERPIYLTPSEFALLALLMASPGRVYTREQLLEHLQGNSYEGVERTIDVHIRNLRRKIEPDPTNPTYIETVFGIGYRCRPLS</sequence>
<dbReference type="CDD" id="cd17574">
    <property type="entry name" value="REC_OmpR"/>
    <property type="match status" value="1"/>
</dbReference>
<dbReference type="GO" id="GO:0000976">
    <property type="term" value="F:transcription cis-regulatory region binding"/>
    <property type="evidence" value="ECO:0000318"/>
    <property type="project" value="GO_Central"/>
</dbReference>
<dbReference type="SUPFAM" id="SSF52172">
    <property type="entry name" value="CheY-like"/>
    <property type="match status" value="1"/>
</dbReference>
<dbReference type="InParanoid" id="A9WCR9"/>
<dbReference type="HOGENOM" id="CLU_000445_30_4_0"/>
<dbReference type="SMART" id="SM00448">
    <property type="entry name" value="REC"/>
    <property type="match status" value="1"/>
</dbReference>
<dbReference type="FunFam" id="3.40.50.2300:FF:000001">
    <property type="entry name" value="DNA-binding response regulator PhoB"/>
    <property type="match status" value="1"/>
</dbReference>
<dbReference type="InterPro" id="IPR036388">
    <property type="entry name" value="WH-like_DNA-bd_sf"/>
</dbReference>
<evidence type="ECO:0000256" key="2">
    <source>
        <dbReference type="ARBA" id="ARBA00023012"/>
    </source>
</evidence>
<keyword evidence="11" id="KW-1185">Reference proteome</keyword>
<dbReference type="EnsemblBacteria" id="ABY37031">
    <property type="protein sequence ID" value="ABY37031"/>
    <property type="gene ID" value="Caur_3854"/>
</dbReference>
<dbReference type="PATRIC" id="fig|324602.8.peg.4327"/>
<evidence type="ECO:0000313" key="11">
    <source>
        <dbReference type="Proteomes" id="UP000002008"/>
    </source>
</evidence>
<feature type="modified residue" description="4-aspartylphosphate" evidence="6">
    <location>
        <position position="53"/>
    </location>
</feature>
<dbReference type="Gene3D" id="6.10.250.690">
    <property type="match status" value="1"/>
</dbReference>
<dbReference type="PANTHER" id="PTHR48111">
    <property type="entry name" value="REGULATOR OF RPOS"/>
    <property type="match status" value="1"/>
</dbReference>
<evidence type="ECO:0000256" key="3">
    <source>
        <dbReference type="ARBA" id="ARBA00023015"/>
    </source>
</evidence>
<evidence type="ECO:0000256" key="1">
    <source>
        <dbReference type="ARBA" id="ARBA00022553"/>
    </source>
</evidence>
<dbReference type="Gene3D" id="3.40.50.2300">
    <property type="match status" value="1"/>
</dbReference>
<dbReference type="Gene3D" id="1.10.10.10">
    <property type="entry name" value="Winged helix-like DNA-binding domain superfamily/Winged helix DNA-binding domain"/>
    <property type="match status" value="1"/>
</dbReference>
<dbReference type="Pfam" id="PF00486">
    <property type="entry name" value="Trans_reg_C"/>
    <property type="match status" value="1"/>
</dbReference>
<evidence type="ECO:0000259" key="9">
    <source>
        <dbReference type="PROSITE" id="PS51755"/>
    </source>
</evidence>
<name>A9WCR9_CHLAA</name>
<dbReference type="FunFam" id="1.10.10.10:FF:001214">
    <property type="entry name" value="Response regulator receiver"/>
    <property type="match status" value="1"/>
</dbReference>
<organism evidence="10 11">
    <name type="scientific">Chloroflexus aurantiacus (strain ATCC 29366 / DSM 635 / J-10-fl)</name>
    <dbReference type="NCBI Taxonomy" id="324602"/>
    <lineage>
        <taxon>Bacteria</taxon>
        <taxon>Bacillati</taxon>
        <taxon>Chloroflexota</taxon>
        <taxon>Chloroflexia</taxon>
        <taxon>Chloroflexales</taxon>
        <taxon>Chloroflexineae</taxon>
        <taxon>Chloroflexaceae</taxon>
        <taxon>Chloroflexus</taxon>
    </lineage>
</organism>
<dbReference type="GO" id="GO:0032993">
    <property type="term" value="C:protein-DNA complex"/>
    <property type="evidence" value="ECO:0000318"/>
    <property type="project" value="GO_Central"/>
</dbReference>
<dbReference type="InterPro" id="IPR011006">
    <property type="entry name" value="CheY-like_superfamily"/>
</dbReference>
<dbReference type="GO" id="GO:0005829">
    <property type="term" value="C:cytosol"/>
    <property type="evidence" value="ECO:0000318"/>
    <property type="project" value="GO_Central"/>
</dbReference>
<dbReference type="STRING" id="324602.Caur_3854"/>
<feature type="domain" description="OmpR/PhoB-type" evidence="9">
    <location>
        <begin position="129"/>
        <end position="228"/>
    </location>
</feature>
<proteinExistence type="predicted"/>
<evidence type="ECO:0000313" key="10">
    <source>
        <dbReference type="EMBL" id="ABY37031.1"/>
    </source>
</evidence>
<dbReference type="Proteomes" id="UP000002008">
    <property type="component" value="Chromosome"/>
</dbReference>
<reference evidence="11" key="1">
    <citation type="journal article" date="2011" name="BMC Genomics">
        <title>Complete genome sequence of the filamentous anoxygenic phototrophic bacterium Chloroflexus aurantiacus.</title>
        <authorList>
            <person name="Tang K.H."/>
            <person name="Barry K."/>
            <person name="Chertkov O."/>
            <person name="Dalin E."/>
            <person name="Han C.S."/>
            <person name="Hauser L.J."/>
            <person name="Honchak B.M."/>
            <person name="Karbach L.E."/>
            <person name="Land M.L."/>
            <person name="Lapidus A."/>
            <person name="Larimer F.W."/>
            <person name="Mikhailova N."/>
            <person name="Pitluck S."/>
            <person name="Pierson B.K."/>
            <person name="Blankenship R.E."/>
        </authorList>
    </citation>
    <scope>NUCLEOTIDE SEQUENCE [LARGE SCALE GENOMIC DNA]</scope>
    <source>
        <strain evidence="11">ATCC 29366 / DSM 635 / J-10-fl</strain>
    </source>
</reference>
<keyword evidence="2" id="KW-0902">Two-component regulatory system</keyword>
<dbReference type="InterPro" id="IPR001867">
    <property type="entry name" value="OmpR/PhoB-type_DNA-bd"/>
</dbReference>
<accession>A9WCR9</accession>
<dbReference type="AlphaFoldDB" id="A9WCR9"/>
<protein>
    <submittedName>
        <fullName evidence="10">Response regulator receiver</fullName>
    </submittedName>
</protein>
<dbReference type="GO" id="GO:0000156">
    <property type="term" value="F:phosphorelay response regulator activity"/>
    <property type="evidence" value="ECO:0000318"/>
    <property type="project" value="GO_Central"/>
</dbReference>
<dbReference type="EMBL" id="CP000909">
    <property type="protein sequence ID" value="ABY37031.1"/>
    <property type="molecule type" value="Genomic_DNA"/>
</dbReference>
<dbReference type="CDD" id="cd00383">
    <property type="entry name" value="trans_reg_C"/>
    <property type="match status" value="1"/>
</dbReference>